<evidence type="ECO:0000313" key="4">
    <source>
        <dbReference type="EMBL" id="KAK0609084.1"/>
    </source>
</evidence>
<feature type="transmembrane region" description="Helical" evidence="2">
    <location>
        <begin position="665"/>
        <end position="683"/>
    </location>
</feature>
<keyword evidence="5" id="KW-1185">Reference proteome</keyword>
<protein>
    <submittedName>
        <fullName evidence="4">Uncharacterized protein</fullName>
    </submittedName>
</protein>
<feature type="region of interest" description="Disordered" evidence="1">
    <location>
        <begin position="635"/>
        <end position="658"/>
    </location>
</feature>
<evidence type="ECO:0000256" key="3">
    <source>
        <dbReference type="SAM" id="SignalP"/>
    </source>
</evidence>
<keyword evidence="2" id="KW-0472">Membrane</keyword>
<feature type="region of interest" description="Disordered" evidence="1">
    <location>
        <begin position="457"/>
        <end position="488"/>
    </location>
</feature>
<organism evidence="4 5">
    <name type="scientific">Lasiodiplodia hormozganensis</name>
    <dbReference type="NCBI Taxonomy" id="869390"/>
    <lineage>
        <taxon>Eukaryota</taxon>
        <taxon>Fungi</taxon>
        <taxon>Dikarya</taxon>
        <taxon>Ascomycota</taxon>
        <taxon>Pezizomycotina</taxon>
        <taxon>Dothideomycetes</taxon>
        <taxon>Dothideomycetes incertae sedis</taxon>
        <taxon>Botryosphaeriales</taxon>
        <taxon>Botryosphaeriaceae</taxon>
        <taxon>Lasiodiplodia</taxon>
    </lineage>
</organism>
<feature type="signal peptide" evidence="3">
    <location>
        <begin position="1"/>
        <end position="17"/>
    </location>
</feature>
<reference evidence="4" key="1">
    <citation type="submission" date="2023-06" db="EMBL/GenBank/DDBJ databases">
        <title>Multi-omics analyses reveal the molecular pathogenesis toolkit of Lasiodiplodia hormozganensis, a cross-kingdom pathogen.</title>
        <authorList>
            <person name="Felix C."/>
            <person name="Meneses R."/>
            <person name="Goncalves M.F.M."/>
            <person name="Tilleman L."/>
            <person name="Duarte A.S."/>
            <person name="Jorrin-Novo J.V."/>
            <person name="Van De Peer Y."/>
            <person name="Deforce D."/>
            <person name="Van Nieuwerburgh F."/>
            <person name="Esteves A.C."/>
            <person name="Alves A."/>
        </authorList>
    </citation>
    <scope>NUCLEOTIDE SEQUENCE</scope>
    <source>
        <strain evidence="4">CBS 339.90</strain>
    </source>
</reference>
<name>A0AA39W3M8_9PEZI</name>
<comment type="caution">
    <text evidence="4">The sequence shown here is derived from an EMBL/GenBank/DDBJ whole genome shotgun (WGS) entry which is preliminary data.</text>
</comment>
<gene>
    <name evidence="4" type="ORF">DIS24_g12516</name>
</gene>
<accession>A0AA39W3M8</accession>
<evidence type="ECO:0000256" key="2">
    <source>
        <dbReference type="SAM" id="Phobius"/>
    </source>
</evidence>
<keyword evidence="3" id="KW-0732">Signal</keyword>
<sequence>MLLAGMLLACSMSFVHASDASQSQLAPVDTSLTSITSSNAEDSIGYSNNGASAELPSAFYDRVNRLACTVHYVELRFNSAQDMDSSMYDIADWITAIINSDEYAGCYRPGFEVFFTAFVSDDTVQIYGQDMSVPPELAASSASGAASSAPSAPPSASSVAPSASSAAPSEEPVKDKHELRRKDLAVLYPRNGTHAGHSVLPSHVSAAPRGQGGVATSSIWMSRSVSSTKTVFVIPTANLVPTDTDLPPTATIDVNHGLENRPLNFPGSPDYNESNHMSVLCTHCSLNGKLSITQGGWRSPSPDGGAPSLGWLNITLTDFADALEVRLQGRSKGIMKFPLYPANDENAPLNIVGISLPGLGKAGLILRPYLAVGWDLASPTTINYCAGNLWQDAPSYIHVDFANLTNNASTFFAHHPLRADDPHATPFRGRSMDALHAYGSMFVRLQMDLTIVFEEETNTTTTSSSSSSSSSSPPTTTDVAAQQPATNPNNKAVAHIRLGWPGVDANFMARPIAEFDMTCYNVSATTRANYSLFHDDDDHRIASNFTAAHSTFVRIRKRDASVATAAFSSAGSVFPWIVDADHLRQLQHGWVQGREEEEEWEDACYVWLEREQRFEEAGYVLRKIKEGLERDDDAAVGKAAANRGGPEENGGEEEGLESGGAMKGVVMPTFVVGLVMAVAALVCF</sequence>
<feature type="compositionally biased region" description="Polar residues" evidence="1">
    <location>
        <begin position="478"/>
        <end position="488"/>
    </location>
</feature>
<keyword evidence="2" id="KW-0812">Transmembrane</keyword>
<evidence type="ECO:0000256" key="1">
    <source>
        <dbReference type="SAM" id="MobiDB-lite"/>
    </source>
</evidence>
<proteinExistence type="predicted"/>
<feature type="compositionally biased region" description="Low complexity" evidence="1">
    <location>
        <begin position="459"/>
        <end position="477"/>
    </location>
</feature>
<feature type="region of interest" description="Disordered" evidence="1">
    <location>
        <begin position="141"/>
        <end position="179"/>
    </location>
</feature>
<dbReference type="Proteomes" id="UP001175001">
    <property type="component" value="Unassembled WGS sequence"/>
</dbReference>
<evidence type="ECO:0000313" key="5">
    <source>
        <dbReference type="Proteomes" id="UP001175001"/>
    </source>
</evidence>
<feature type="compositionally biased region" description="Low complexity" evidence="1">
    <location>
        <begin position="141"/>
        <end position="169"/>
    </location>
</feature>
<feature type="chain" id="PRO_5041263050" evidence="3">
    <location>
        <begin position="18"/>
        <end position="684"/>
    </location>
</feature>
<keyword evidence="2" id="KW-1133">Transmembrane helix</keyword>
<dbReference type="AlphaFoldDB" id="A0AA39W3M8"/>
<dbReference type="EMBL" id="JAUJDW010000289">
    <property type="protein sequence ID" value="KAK0609084.1"/>
    <property type="molecule type" value="Genomic_DNA"/>
</dbReference>